<protein>
    <submittedName>
        <fullName evidence="2">Uncharacterized protein</fullName>
    </submittedName>
</protein>
<feature type="compositionally biased region" description="Basic and acidic residues" evidence="1">
    <location>
        <begin position="1"/>
        <end position="17"/>
    </location>
</feature>
<comment type="caution">
    <text evidence="2">The sequence shown here is derived from an EMBL/GenBank/DDBJ whole genome shotgun (WGS) entry which is preliminary data.</text>
</comment>
<name>A0A4Z2J167_9TELE</name>
<feature type="region of interest" description="Disordered" evidence="1">
    <location>
        <begin position="1"/>
        <end position="21"/>
    </location>
</feature>
<dbReference type="OrthoDB" id="10501573at2759"/>
<evidence type="ECO:0000313" key="2">
    <source>
        <dbReference type="EMBL" id="TNN83564.1"/>
    </source>
</evidence>
<reference evidence="2 3" key="1">
    <citation type="submission" date="2019-03" db="EMBL/GenBank/DDBJ databases">
        <title>First draft genome of Liparis tanakae, snailfish: a comprehensive survey of snailfish specific genes.</title>
        <authorList>
            <person name="Kim W."/>
            <person name="Song I."/>
            <person name="Jeong J.-H."/>
            <person name="Kim D."/>
            <person name="Kim S."/>
            <person name="Ryu S."/>
            <person name="Song J.Y."/>
            <person name="Lee S.K."/>
        </authorList>
    </citation>
    <scope>NUCLEOTIDE SEQUENCE [LARGE SCALE GENOMIC DNA]</scope>
    <source>
        <tissue evidence="2">Muscle</tissue>
    </source>
</reference>
<dbReference type="EMBL" id="SRLO01000032">
    <property type="protein sequence ID" value="TNN83564.1"/>
    <property type="molecule type" value="Genomic_DNA"/>
</dbReference>
<gene>
    <name evidence="2" type="ORF">EYF80_006082</name>
</gene>
<organism evidence="2 3">
    <name type="scientific">Liparis tanakae</name>
    <name type="common">Tanaka's snailfish</name>
    <dbReference type="NCBI Taxonomy" id="230148"/>
    <lineage>
        <taxon>Eukaryota</taxon>
        <taxon>Metazoa</taxon>
        <taxon>Chordata</taxon>
        <taxon>Craniata</taxon>
        <taxon>Vertebrata</taxon>
        <taxon>Euteleostomi</taxon>
        <taxon>Actinopterygii</taxon>
        <taxon>Neopterygii</taxon>
        <taxon>Teleostei</taxon>
        <taxon>Neoteleostei</taxon>
        <taxon>Acanthomorphata</taxon>
        <taxon>Eupercaria</taxon>
        <taxon>Perciformes</taxon>
        <taxon>Cottioidei</taxon>
        <taxon>Cottales</taxon>
        <taxon>Liparidae</taxon>
        <taxon>Liparis</taxon>
    </lineage>
</organism>
<keyword evidence="3" id="KW-1185">Reference proteome</keyword>
<proteinExistence type="predicted"/>
<evidence type="ECO:0000313" key="3">
    <source>
        <dbReference type="Proteomes" id="UP000314294"/>
    </source>
</evidence>
<dbReference type="Proteomes" id="UP000314294">
    <property type="component" value="Unassembled WGS sequence"/>
</dbReference>
<dbReference type="AlphaFoldDB" id="A0A4Z2J167"/>
<sequence length="63" mass="7115">MQHDKEVPVSSPRKAEGDTVPLLRETMTLIPVSMKGTEKSMTWDLSSLMVSEPTAMWAFFRTT</sequence>
<evidence type="ECO:0000256" key="1">
    <source>
        <dbReference type="SAM" id="MobiDB-lite"/>
    </source>
</evidence>
<accession>A0A4Z2J167</accession>